<comment type="caution">
    <text evidence="7">The sequence shown here is derived from an EMBL/GenBank/DDBJ whole genome shotgun (WGS) entry which is preliminary data.</text>
</comment>
<dbReference type="AlphaFoldDB" id="A0A4S4LCW3"/>
<dbReference type="GO" id="GO:0000027">
    <property type="term" value="P:ribosomal large subunit assembly"/>
    <property type="evidence" value="ECO:0007669"/>
    <property type="project" value="UniProtKB-UniRule"/>
</dbReference>
<dbReference type="GO" id="GO:0008097">
    <property type="term" value="F:5S rRNA binding"/>
    <property type="evidence" value="ECO:0007669"/>
    <property type="project" value="TreeGrafter"/>
</dbReference>
<evidence type="ECO:0000256" key="5">
    <source>
        <dbReference type="PIRNR" id="PIRNR017302"/>
    </source>
</evidence>
<sequence length="435" mass="48443">MAKTLTEKLSRNNTGSPAQYAQPSRKGKKAWRKNVDIGEVEEGLEGMRAEERETGSTLQSKTNSELYHIDVKGDDGVRKHLPKFDRTQLSYNKVLAERSAVTAVFSHKTRLLRIGKWKRLGPLNSIVDPTELNQGSAILEPSHAVKESGTYDVWMAAASDDEDAVSAEKKDFLLPLVEKPAVKVPQVDNPRAAIAIPAVVAPHAGASYNPPAAAHQQLLRLANDKAEKEEKMLNRYAAVKDKMAAARKVQAEVTLGVPTGMVVDSRDEPEGAEEEENGGAPVPSKPSSRKTKQQRRKEQKQLVERRALAERAAKKRFLSSLNTLKAVRKAVDKSLSTREQARLQKRLVLQEKLRKSGMAGHRLGKHFVQEGEPVVQLGDDLTESLRGLKVEGNLFKDRFLSLQHRALIEPRVPVLPKKHRPKTKSVEKFAWKNFD</sequence>
<protein>
    <recommendedName>
        <fullName evidence="2 5">Ribosome biogenesis protein NOP53</fullName>
    </recommendedName>
</protein>
<evidence type="ECO:0000313" key="7">
    <source>
        <dbReference type="EMBL" id="THH09001.1"/>
    </source>
</evidence>
<dbReference type="PANTHER" id="PTHR14211:SF7">
    <property type="entry name" value="RIBOSOME BIOGENESIS PROTEIN NOP53"/>
    <property type="match status" value="1"/>
</dbReference>
<evidence type="ECO:0000313" key="8">
    <source>
        <dbReference type="Proteomes" id="UP000308199"/>
    </source>
</evidence>
<dbReference type="Proteomes" id="UP000308199">
    <property type="component" value="Unassembled WGS sequence"/>
</dbReference>
<evidence type="ECO:0000256" key="4">
    <source>
        <dbReference type="ARBA" id="ARBA00023242"/>
    </source>
</evidence>
<keyword evidence="4 5" id="KW-0539">Nucleus</keyword>
<dbReference type="PIRSF" id="PIRSF017302">
    <property type="entry name" value="Gltscr2"/>
    <property type="match status" value="1"/>
</dbReference>
<feature type="compositionally biased region" description="Basic and acidic residues" evidence="6">
    <location>
        <begin position="1"/>
        <end position="10"/>
    </location>
</feature>
<comment type="function">
    <text evidence="5">May play a role in ribosome biogenesis.</text>
</comment>
<evidence type="ECO:0000256" key="2">
    <source>
        <dbReference type="ARBA" id="ARBA00018339"/>
    </source>
</evidence>
<accession>A0A4S4LCW3</accession>
<evidence type="ECO:0000256" key="3">
    <source>
        <dbReference type="ARBA" id="ARBA00022517"/>
    </source>
</evidence>
<dbReference type="EMBL" id="SGPK01000079">
    <property type="protein sequence ID" value="THH09001.1"/>
    <property type="molecule type" value="Genomic_DNA"/>
</dbReference>
<keyword evidence="8" id="KW-1185">Reference proteome</keyword>
<dbReference type="GO" id="GO:0005730">
    <property type="term" value="C:nucleolus"/>
    <property type="evidence" value="ECO:0007669"/>
    <property type="project" value="UniProtKB-SubCell"/>
</dbReference>
<dbReference type="PANTHER" id="PTHR14211">
    <property type="entry name" value="GLIOMA SUPPRESSOR CANDIDATE REGION GENE 2"/>
    <property type="match status" value="1"/>
</dbReference>
<comment type="similarity">
    <text evidence="1 5">Belongs to the NOP53 family.</text>
</comment>
<feature type="region of interest" description="Disordered" evidence="6">
    <location>
        <begin position="1"/>
        <end position="34"/>
    </location>
</feature>
<feature type="compositionally biased region" description="Polar residues" evidence="6">
    <location>
        <begin position="11"/>
        <end position="22"/>
    </location>
</feature>
<feature type="region of interest" description="Disordered" evidence="6">
    <location>
        <begin position="259"/>
        <end position="302"/>
    </location>
</feature>
<dbReference type="GO" id="GO:0005654">
    <property type="term" value="C:nucleoplasm"/>
    <property type="evidence" value="ECO:0007669"/>
    <property type="project" value="UniProtKB-SubCell"/>
</dbReference>
<name>A0A4S4LCW3_9AGAM</name>
<evidence type="ECO:0000256" key="6">
    <source>
        <dbReference type="SAM" id="MobiDB-lite"/>
    </source>
</evidence>
<comment type="subcellular location">
    <subcellularLocation>
        <location evidence="5">Nucleus</location>
        <location evidence="5">Nucleolus</location>
    </subcellularLocation>
    <subcellularLocation>
        <location evidence="5">Nucleus</location>
        <location evidence="5">Nucleoplasm</location>
    </subcellularLocation>
</comment>
<keyword evidence="3 5" id="KW-0690">Ribosome biogenesis</keyword>
<feature type="compositionally biased region" description="Basic residues" evidence="6">
    <location>
        <begin position="287"/>
        <end position="298"/>
    </location>
</feature>
<dbReference type="InterPro" id="IPR011687">
    <property type="entry name" value="Nop53/GLTSCR2"/>
</dbReference>
<proteinExistence type="inferred from homology"/>
<dbReference type="Pfam" id="PF07767">
    <property type="entry name" value="Nop53"/>
    <property type="match status" value="1"/>
</dbReference>
<evidence type="ECO:0000256" key="1">
    <source>
        <dbReference type="ARBA" id="ARBA00008838"/>
    </source>
</evidence>
<reference evidence="7 8" key="1">
    <citation type="submission" date="2019-02" db="EMBL/GenBank/DDBJ databases">
        <title>Genome sequencing of the rare red list fungi Phellinidium pouzarii.</title>
        <authorList>
            <person name="Buettner E."/>
            <person name="Kellner H."/>
        </authorList>
    </citation>
    <scope>NUCLEOTIDE SEQUENCE [LARGE SCALE GENOMIC DNA]</scope>
    <source>
        <strain evidence="7 8">DSM 108285</strain>
    </source>
</reference>
<organism evidence="7 8">
    <name type="scientific">Phellinidium pouzarii</name>
    <dbReference type="NCBI Taxonomy" id="167371"/>
    <lineage>
        <taxon>Eukaryota</taxon>
        <taxon>Fungi</taxon>
        <taxon>Dikarya</taxon>
        <taxon>Basidiomycota</taxon>
        <taxon>Agaricomycotina</taxon>
        <taxon>Agaricomycetes</taxon>
        <taxon>Hymenochaetales</taxon>
        <taxon>Hymenochaetaceae</taxon>
        <taxon>Phellinidium</taxon>
    </lineage>
</organism>
<dbReference type="OrthoDB" id="5072at2759"/>
<feature type="region of interest" description="Disordered" evidence="6">
    <location>
        <begin position="41"/>
        <end position="60"/>
    </location>
</feature>
<feature type="compositionally biased region" description="Basic and acidic residues" evidence="6">
    <location>
        <begin position="45"/>
        <end position="54"/>
    </location>
</feature>
<gene>
    <name evidence="7" type="ORF">EW145_g2321</name>
</gene>
<dbReference type="GO" id="GO:0006364">
    <property type="term" value="P:rRNA processing"/>
    <property type="evidence" value="ECO:0007669"/>
    <property type="project" value="TreeGrafter"/>
</dbReference>